<dbReference type="GO" id="GO:0005615">
    <property type="term" value="C:extracellular space"/>
    <property type="evidence" value="ECO:0007669"/>
    <property type="project" value="TreeGrafter"/>
</dbReference>
<organism evidence="6">
    <name type="scientific">Graphocephala atropunctata</name>
    <dbReference type="NCBI Taxonomy" id="36148"/>
    <lineage>
        <taxon>Eukaryota</taxon>
        <taxon>Metazoa</taxon>
        <taxon>Ecdysozoa</taxon>
        <taxon>Arthropoda</taxon>
        <taxon>Hexapoda</taxon>
        <taxon>Insecta</taxon>
        <taxon>Pterygota</taxon>
        <taxon>Neoptera</taxon>
        <taxon>Paraneoptera</taxon>
        <taxon>Hemiptera</taxon>
        <taxon>Auchenorrhyncha</taxon>
        <taxon>Membracoidea</taxon>
        <taxon>Cicadellidae</taxon>
        <taxon>Cicadellinae</taxon>
        <taxon>Cicadellini</taxon>
        <taxon>Graphocephala</taxon>
    </lineage>
</organism>
<name>A0A1B6MAF5_9HEMI</name>
<comment type="similarity">
    <text evidence="2 4">Belongs to the AB hydrolase superfamily. Lipase family.</text>
</comment>
<comment type="subcellular location">
    <subcellularLocation>
        <location evidence="1">Secreted</location>
    </subcellularLocation>
</comment>
<dbReference type="InterPro" id="IPR013818">
    <property type="entry name" value="Lipase"/>
</dbReference>
<feature type="domain" description="Lipase" evidence="5">
    <location>
        <begin position="5"/>
        <end position="251"/>
    </location>
</feature>
<dbReference type="PRINTS" id="PR00821">
    <property type="entry name" value="TAGLIPASE"/>
</dbReference>
<dbReference type="InterPro" id="IPR033906">
    <property type="entry name" value="Lipase_N"/>
</dbReference>
<dbReference type="EMBL" id="GEBQ01007080">
    <property type="protein sequence ID" value="JAT32897.1"/>
    <property type="molecule type" value="Transcribed_RNA"/>
</dbReference>
<dbReference type="PANTHER" id="PTHR11610">
    <property type="entry name" value="LIPASE"/>
    <property type="match status" value="1"/>
</dbReference>
<sequence>AKSGLQSNWFNVLSETKVLVHGYIQDYHTDIMMNMKDAYLKKEDLNVIVVDWSEIGDNSCYPMVATKGLHGVGSLLARLLDQLVAGGVSLSRVHLVGFSLGARVAGHAGSELHNGLVYRITGLDPALPYVPMESNKSLDAGDAVFVDIIHSAAGYLGQPGPMGHVDFYPNGGSQQPGCDISSFGTCSHRRSALYFIESINSGAEFRAAQCESWQDFQTGHCNLSTTLPMGDNCPTNASGKYYLFTGQRQPFALLPEEHVKVKKSLLLDLFYDLG</sequence>
<dbReference type="Pfam" id="PF00151">
    <property type="entry name" value="Lipase"/>
    <property type="match status" value="1"/>
</dbReference>
<evidence type="ECO:0000313" key="6">
    <source>
        <dbReference type="EMBL" id="JAT32897.1"/>
    </source>
</evidence>
<dbReference type="InterPro" id="IPR000734">
    <property type="entry name" value="TAG_lipase"/>
</dbReference>
<protein>
    <recommendedName>
        <fullName evidence="5">Lipase domain-containing protein</fullName>
    </recommendedName>
</protein>
<accession>A0A1B6MAF5</accession>
<dbReference type="CDD" id="cd00707">
    <property type="entry name" value="Pancreat_lipase_like"/>
    <property type="match status" value="1"/>
</dbReference>
<reference evidence="6" key="1">
    <citation type="submission" date="2015-11" db="EMBL/GenBank/DDBJ databases">
        <title>De novo transcriptome assembly of four potential Pierce s Disease insect vectors from Arizona vineyards.</title>
        <authorList>
            <person name="Tassone E.E."/>
        </authorList>
    </citation>
    <scope>NUCLEOTIDE SEQUENCE</scope>
</reference>
<evidence type="ECO:0000259" key="5">
    <source>
        <dbReference type="Pfam" id="PF00151"/>
    </source>
</evidence>
<dbReference type="PANTHER" id="PTHR11610:SF190">
    <property type="entry name" value="VITELLOGENIN-3-LIKE PROTEIN"/>
    <property type="match status" value="1"/>
</dbReference>
<proteinExistence type="inferred from homology"/>
<evidence type="ECO:0000256" key="3">
    <source>
        <dbReference type="ARBA" id="ARBA00022525"/>
    </source>
</evidence>
<dbReference type="Gene3D" id="3.40.50.1820">
    <property type="entry name" value="alpha/beta hydrolase"/>
    <property type="match status" value="1"/>
</dbReference>
<dbReference type="InterPro" id="IPR029058">
    <property type="entry name" value="AB_hydrolase_fold"/>
</dbReference>
<feature type="non-terminal residue" evidence="6">
    <location>
        <position position="1"/>
    </location>
</feature>
<dbReference type="SUPFAM" id="SSF53474">
    <property type="entry name" value="alpha/beta-Hydrolases"/>
    <property type="match status" value="1"/>
</dbReference>
<evidence type="ECO:0000256" key="2">
    <source>
        <dbReference type="ARBA" id="ARBA00010701"/>
    </source>
</evidence>
<evidence type="ECO:0000256" key="1">
    <source>
        <dbReference type="ARBA" id="ARBA00004613"/>
    </source>
</evidence>
<dbReference type="GO" id="GO:0016298">
    <property type="term" value="F:lipase activity"/>
    <property type="evidence" value="ECO:0007669"/>
    <property type="project" value="InterPro"/>
</dbReference>
<evidence type="ECO:0000256" key="4">
    <source>
        <dbReference type="RuleBase" id="RU004262"/>
    </source>
</evidence>
<dbReference type="AlphaFoldDB" id="A0A1B6MAF5"/>
<dbReference type="GO" id="GO:0016042">
    <property type="term" value="P:lipid catabolic process"/>
    <property type="evidence" value="ECO:0007669"/>
    <property type="project" value="TreeGrafter"/>
</dbReference>
<keyword evidence="3" id="KW-0964">Secreted</keyword>
<gene>
    <name evidence="6" type="ORF">g.4097</name>
</gene>